<evidence type="ECO:0000313" key="2">
    <source>
        <dbReference type="Proteomes" id="UP000003027"/>
    </source>
</evidence>
<comment type="caution">
    <text evidence="1">The sequence shown here is derived from an EMBL/GenBank/DDBJ whole genome shotgun (WGS) entry which is preliminary data.</text>
</comment>
<sequence length="44" mass="5347">MIDLTPGLRQRRMLFWHRFAPESRTMRKVTDALLSYGRQVLRQD</sequence>
<dbReference type="Proteomes" id="UP000003027">
    <property type="component" value="Unassembled WGS sequence"/>
</dbReference>
<keyword evidence="2" id="KW-1185">Reference proteome</keyword>
<organism evidence="1 2">
    <name type="scientific">Yersinia mollaretii (strain ATCC 43969 / DSM 18520 / CIP 103324 / CNY 7263 / WAIP 204)</name>
    <dbReference type="NCBI Taxonomy" id="349967"/>
    <lineage>
        <taxon>Bacteria</taxon>
        <taxon>Pseudomonadati</taxon>
        <taxon>Pseudomonadota</taxon>
        <taxon>Gammaproteobacteria</taxon>
        <taxon>Enterobacterales</taxon>
        <taxon>Yersiniaceae</taxon>
        <taxon>Yersinia</taxon>
    </lineage>
</organism>
<proteinExistence type="predicted"/>
<dbReference type="EMBL" id="AALD02000041">
    <property type="protein sequence ID" value="EEQ09366.1"/>
    <property type="molecule type" value="Genomic_DNA"/>
</dbReference>
<protein>
    <submittedName>
        <fullName evidence="1">Chromosome initiation inhibitor</fullName>
    </submittedName>
</protein>
<gene>
    <name evidence="1" type="ORF">ymoll0001_31340</name>
</gene>
<evidence type="ECO:0000313" key="1">
    <source>
        <dbReference type="EMBL" id="EEQ09366.1"/>
    </source>
</evidence>
<name>A0ABM9Y6J1_YERMW</name>
<reference evidence="1" key="1">
    <citation type="submission" date="2008-12" db="EMBL/GenBank/DDBJ databases">
        <title>Annotation of the Yersinia mollaretii ATCC 43969 genome.</title>
        <authorList>
            <person name="Read T.D."/>
            <person name="Akmal A."/>
            <person name="Bishop-Lilly K."/>
            <person name="Chen P.E."/>
            <person name="Cook C."/>
            <person name="Kiley M.P."/>
            <person name="Lentz S."/>
            <person name="Mateczun A."/>
            <person name="Nagarajan N."/>
            <person name="Nolan N."/>
            <person name="Osborne B.I."/>
            <person name="Pop M."/>
            <person name="Sozhamannan S."/>
            <person name="Stewart A.C."/>
            <person name="Sulakvelidze A."/>
            <person name="Thomason B."/>
            <person name="Willner K."/>
            <person name="Zwick M.E."/>
        </authorList>
    </citation>
    <scope>NUCLEOTIDE SEQUENCE [LARGE SCALE GENOMIC DNA]</scope>
    <source>
        <strain evidence="1">ATCC 43969</strain>
    </source>
</reference>
<accession>A0ABM9Y6J1</accession>